<dbReference type="AlphaFoldDB" id="A0A1T4XUX6"/>
<name>A0A1T4XUX6_9BACT</name>
<dbReference type="GO" id="GO:0032259">
    <property type="term" value="P:methylation"/>
    <property type="evidence" value="ECO:0007669"/>
    <property type="project" value="UniProtKB-KW"/>
</dbReference>
<evidence type="ECO:0000313" key="2">
    <source>
        <dbReference type="Proteomes" id="UP000190774"/>
    </source>
</evidence>
<dbReference type="PANTHER" id="PTHR43861:SF6">
    <property type="entry name" value="METHYLTRANSFERASE TYPE 11"/>
    <property type="match status" value="1"/>
</dbReference>
<protein>
    <submittedName>
        <fullName evidence="1">Methyltransferase domain-containing protein</fullName>
    </submittedName>
</protein>
<keyword evidence="2" id="KW-1185">Reference proteome</keyword>
<dbReference type="RefSeq" id="WP_078813174.1">
    <property type="nucleotide sequence ID" value="NZ_FUYE01000005.1"/>
</dbReference>
<dbReference type="SUPFAM" id="SSF53335">
    <property type="entry name" value="S-adenosyl-L-methionine-dependent methyltransferases"/>
    <property type="match status" value="1"/>
</dbReference>
<dbReference type="Gene3D" id="3.40.50.150">
    <property type="entry name" value="Vaccinia Virus protein VP39"/>
    <property type="match status" value="1"/>
</dbReference>
<keyword evidence="1" id="KW-0808">Transferase</keyword>
<dbReference type="OrthoDB" id="9791837at2"/>
<organism evidence="1 2">
    <name type="scientific">Prosthecobacter debontii</name>
    <dbReference type="NCBI Taxonomy" id="48467"/>
    <lineage>
        <taxon>Bacteria</taxon>
        <taxon>Pseudomonadati</taxon>
        <taxon>Verrucomicrobiota</taxon>
        <taxon>Verrucomicrobiia</taxon>
        <taxon>Verrucomicrobiales</taxon>
        <taxon>Verrucomicrobiaceae</taxon>
        <taxon>Prosthecobacter</taxon>
    </lineage>
</organism>
<dbReference type="InterPro" id="IPR029063">
    <property type="entry name" value="SAM-dependent_MTases_sf"/>
</dbReference>
<sequence length="306" mass="34669">MSESQTKEWNGHHGSVQASANGFDIIDCQAQGFKHAIPVPTAEELTNAYKHEYYSSEKPLYLERHREDLEWWNMVYAERYETLEAHLPQGRRRLLDVGSGPGFFLLHGKGRGWDVMGIEPSVQAFEHSQGLGLNVTNQFLSAENAASFGKFDAVNMSEVLEHIPDPESFLKLIHGMLAEDGLISIAVPNDFNSFQKAAVEQQALPTWWVAPPHHLNYFDHASLAQLVERCGYEVVYQEATFPIEMFLLMGDLYIGNDTLGRACHGRRKNFELNLQRSGMGSLKRQMYQKLAELGLGREVVIFARKK</sequence>
<gene>
    <name evidence="1" type="ORF">SAMN02745166_01989</name>
</gene>
<reference evidence="2" key="1">
    <citation type="submission" date="2017-02" db="EMBL/GenBank/DDBJ databases">
        <authorList>
            <person name="Varghese N."/>
            <person name="Submissions S."/>
        </authorList>
    </citation>
    <scope>NUCLEOTIDE SEQUENCE [LARGE SCALE GENOMIC DNA]</scope>
    <source>
        <strain evidence="2">ATCC 700200</strain>
    </source>
</reference>
<dbReference type="PANTHER" id="PTHR43861">
    <property type="entry name" value="TRANS-ACONITATE 2-METHYLTRANSFERASE-RELATED"/>
    <property type="match status" value="1"/>
</dbReference>
<dbReference type="STRING" id="48467.SAMN02745166_01989"/>
<dbReference type="EMBL" id="FUYE01000005">
    <property type="protein sequence ID" value="SKA92841.1"/>
    <property type="molecule type" value="Genomic_DNA"/>
</dbReference>
<accession>A0A1T4XUX6</accession>
<proteinExistence type="predicted"/>
<dbReference type="Proteomes" id="UP000190774">
    <property type="component" value="Unassembled WGS sequence"/>
</dbReference>
<dbReference type="Pfam" id="PF13489">
    <property type="entry name" value="Methyltransf_23"/>
    <property type="match status" value="1"/>
</dbReference>
<keyword evidence="1" id="KW-0489">Methyltransferase</keyword>
<dbReference type="GO" id="GO:0008168">
    <property type="term" value="F:methyltransferase activity"/>
    <property type="evidence" value="ECO:0007669"/>
    <property type="project" value="UniProtKB-KW"/>
</dbReference>
<evidence type="ECO:0000313" key="1">
    <source>
        <dbReference type="EMBL" id="SKA92841.1"/>
    </source>
</evidence>
<dbReference type="CDD" id="cd02440">
    <property type="entry name" value="AdoMet_MTases"/>
    <property type="match status" value="1"/>
</dbReference>